<name>A0A0V0GVR7_SOLCH</name>
<proteinExistence type="predicted"/>
<sequence>RISKLGNKAGCLLQQFKYIDIINSLFNKVNFPYLHQSHITKYSDSQLQLFFPTVVPSICFICCCRVKTI</sequence>
<dbReference type="EMBL" id="GEDG01029860">
    <property type="protein sequence ID" value="JAP12273.1"/>
    <property type="molecule type" value="Transcribed_RNA"/>
</dbReference>
<feature type="non-terminal residue" evidence="1">
    <location>
        <position position="1"/>
    </location>
</feature>
<accession>A0A0V0GVR7</accession>
<organism evidence="1">
    <name type="scientific">Solanum chacoense</name>
    <name type="common">Chaco potato</name>
    <dbReference type="NCBI Taxonomy" id="4108"/>
    <lineage>
        <taxon>Eukaryota</taxon>
        <taxon>Viridiplantae</taxon>
        <taxon>Streptophyta</taxon>
        <taxon>Embryophyta</taxon>
        <taxon>Tracheophyta</taxon>
        <taxon>Spermatophyta</taxon>
        <taxon>Magnoliopsida</taxon>
        <taxon>eudicotyledons</taxon>
        <taxon>Gunneridae</taxon>
        <taxon>Pentapetalae</taxon>
        <taxon>asterids</taxon>
        <taxon>lamiids</taxon>
        <taxon>Solanales</taxon>
        <taxon>Solanaceae</taxon>
        <taxon>Solanoideae</taxon>
        <taxon>Solaneae</taxon>
        <taxon>Solanum</taxon>
    </lineage>
</organism>
<protein>
    <submittedName>
        <fullName evidence="1">Putative ovule protein</fullName>
    </submittedName>
</protein>
<dbReference type="AlphaFoldDB" id="A0A0V0GVR7"/>
<evidence type="ECO:0000313" key="1">
    <source>
        <dbReference type="EMBL" id="JAP12273.1"/>
    </source>
</evidence>
<reference evidence="1" key="1">
    <citation type="submission" date="2015-12" db="EMBL/GenBank/DDBJ databases">
        <title>Gene expression during late stages of embryo sac development: a critical building block for successful pollen-pistil interactions.</title>
        <authorList>
            <person name="Liu Y."/>
            <person name="Joly V."/>
            <person name="Sabar M."/>
            <person name="Matton D.P."/>
        </authorList>
    </citation>
    <scope>NUCLEOTIDE SEQUENCE</scope>
</reference>